<evidence type="ECO:0000313" key="1">
    <source>
        <dbReference type="EMBL" id="CAK92282.1"/>
    </source>
</evidence>
<dbReference type="OrthoDB" id="300569at2759"/>
<dbReference type="RefSeq" id="XP_001459679.1">
    <property type="nucleotide sequence ID" value="XM_001459642.1"/>
</dbReference>
<dbReference type="HOGENOM" id="CLU_1477812_0_0_1"/>
<keyword evidence="2" id="KW-1185">Reference proteome</keyword>
<name>A0EAG5_PARTE</name>
<dbReference type="GeneID" id="5045464"/>
<accession>A0EAG5</accession>
<protein>
    <submittedName>
        <fullName evidence="1">Uncharacterized protein</fullName>
    </submittedName>
</protein>
<dbReference type="AlphaFoldDB" id="A0EAG5"/>
<reference evidence="1 2" key="1">
    <citation type="journal article" date="2006" name="Nature">
        <title>Global trends of whole-genome duplications revealed by the ciliate Paramecium tetraurelia.</title>
        <authorList>
            <consortium name="Genoscope"/>
            <person name="Aury J.-M."/>
            <person name="Jaillon O."/>
            <person name="Duret L."/>
            <person name="Noel B."/>
            <person name="Jubin C."/>
            <person name="Porcel B.M."/>
            <person name="Segurens B."/>
            <person name="Daubin V."/>
            <person name="Anthouard V."/>
            <person name="Aiach N."/>
            <person name="Arnaiz O."/>
            <person name="Billaut A."/>
            <person name="Beisson J."/>
            <person name="Blanc I."/>
            <person name="Bouhouche K."/>
            <person name="Camara F."/>
            <person name="Duharcourt S."/>
            <person name="Guigo R."/>
            <person name="Gogendeau D."/>
            <person name="Katinka M."/>
            <person name="Keller A.-M."/>
            <person name="Kissmehl R."/>
            <person name="Klotz C."/>
            <person name="Koll F."/>
            <person name="Le Moue A."/>
            <person name="Lepere C."/>
            <person name="Malinsky S."/>
            <person name="Nowacki M."/>
            <person name="Nowak J.K."/>
            <person name="Plattner H."/>
            <person name="Poulain J."/>
            <person name="Ruiz F."/>
            <person name="Serrano V."/>
            <person name="Zagulski M."/>
            <person name="Dessen P."/>
            <person name="Betermier M."/>
            <person name="Weissenbach J."/>
            <person name="Scarpelli C."/>
            <person name="Schachter V."/>
            <person name="Sperling L."/>
            <person name="Meyer E."/>
            <person name="Cohen J."/>
            <person name="Wincker P."/>
        </authorList>
    </citation>
    <scope>NUCLEOTIDE SEQUENCE [LARGE SCALE GENOMIC DNA]</scope>
    <source>
        <strain evidence="1 2">Stock d4-2</strain>
    </source>
</reference>
<dbReference type="InParanoid" id="A0EAG5"/>
<evidence type="ECO:0000313" key="2">
    <source>
        <dbReference type="Proteomes" id="UP000000600"/>
    </source>
</evidence>
<proteinExistence type="predicted"/>
<gene>
    <name evidence="1" type="ORF">GSPATT00025014001</name>
</gene>
<sequence length="184" mass="21583">MQVDEYSKITSNSNGMNITLRDLLDQPIQTKTAKVIEVFINEGDYVYNCYIALKISYQGELMELYNRWPGRIDEVFIKENDLIGLDSILYNIKSEFRQDLQVEFIQYGFTHKRNQNIRINIIKNKEDPTSEQGDKIPLDPKIILGHKDNIFRVEMNDGKTNDVNILVMKTKYPQLVVQYLENKL</sequence>
<dbReference type="KEGG" id="ptm:GSPATT00025014001"/>
<dbReference type="OMA" id="YNCYIAL"/>
<organism evidence="1 2">
    <name type="scientific">Paramecium tetraurelia</name>
    <dbReference type="NCBI Taxonomy" id="5888"/>
    <lineage>
        <taxon>Eukaryota</taxon>
        <taxon>Sar</taxon>
        <taxon>Alveolata</taxon>
        <taxon>Ciliophora</taxon>
        <taxon>Intramacronucleata</taxon>
        <taxon>Oligohymenophorea</taxon>
        <taxon>Peniculida</taxon>
        <taxon>Parameciidae</taxon>
        <taxon>Paramecium</taxon>
    </lineage>
</organism>
<dbReference type="EMBL" id="CT868667">
    <property type="protein sequence ID" value="CAK92282.1"/>
    <property type="molecule type" value="Genomic_DNA"/>
</dbReference>
<dbReference type="Proteomes" id="UP000000600">
    <property type="component" value="Unassembled WGS sequence"/>
</dbReference>